<feature type="compositionally biased region" description="Basic and acidic residues" evidence="1">
    <location>
        <begin position="30"/>
        <end position="39"/>
    </location>
</feature>
<dbReference type="EMBL" id="BAABHF010000045">
    <property type="protein sequence ID" value="GAA4509651.1"/>
    <property type="molecule type" value="Genomic_DNA"/>
</dbReference>
<accession>A0ABP8QTM4</accession>
<evidence type="ECO:0000313" key="2">
    <source>
        <dbReference type="EMBL" id="GAA4509651.1"/>
    </source>
</evidence>
<comment type="caution">
    <text evidence="2">The sequence shown here is derived from an EMBL/GenBank/DDBJ whole genome shotgun (WGS) entry which is preliminary data.</text>
</comment>
<evidence type="ECO:0000256" key="1">
    <source>
        <dbReference type="SAM" id="MobiDB-lite"/>
    </source>
</evidence>
<feature type="region of interest" description="Disordered" evidence="1">
    <location>
        <begin position="1"/>
        <end position="40"/>
    </location>
</feature>
<protein>
    <submittedName>
        <fullName evidence="2">Uncharacterized protein</fullName>
    </submittedName>
</protein>
<feature type="compositionally biased region" description="Polar residues" evidence="1">
    <location>
        <begin position="97"/>
        <end position="108"/>
    </location>
</feature>
<name>A0ABP8QTM4_9ACTN</name>
<feature type="region of interest" description="Disordered" evidence="1">
    <location>
        <begin position="93"/>
        <end position="120"/>
    </location>
</feature>
<organism evidence="2 3">
    <name type="scientific">Actinoallomurus oryzae</name>
    <dbReference type="NCBI Taxonomy" id="502180"/>
    <lineage>
        <taxon>Bacteria</taxon>
        <taxon>Bacillati</taxon>
        <taxon>Actinomycetota</taxon>
        <taxon>Actinomycetes</taxon>
        <taxon>Streptosporangiales</taxon>
        <taxon>Thermomonosporaceae</taxon>
        <taxon>Actinoallomurus</taxon>
    </lineage>
</organism>
<gene>
    <name evidence="2" type="ORF">GCM10023191_071080</name>
</gene>
<dbReference type="Proteomes" id="UP001500503">
    <property type="component" value="Unassembled WGS sequence"/>
</dbReference>
<evidence type="ECO:0000313" key="3">
    <source>
        <dbReference type="Proteomes" id="UP001500503"/>
    </source>
</evidence>
<proteinExistence type="predicted"/>
<sequence>MAAVRSAPVAGTKVPASPPVTLTSSTTEVTRLRRPDTTPRRTVRRVALVESVEEAGDALSQHLATHCRPNCPRAARNTIDLAREGAVTHFDVPASRLKTQPPTTSNVKSVPRPDQGDRPK</sequence>
<keyword evidence="3" id="KW-1185">Reference proteome</keyword>
<reference evidence="3" key="1">
    <citation type="journal article" date="2019" name="Int. J. Syst. Evol. Microbiol.">
        <title>The Global Catalogue of Microorganisms (GCM) 10K type strain sequencing project: providing services to taxonomists for standard genome sequencing and annotation.</title>
        <authorList>
            <consortium name="The Broad Institute Genomics Platform"/>
            <consortium name="The Broad Institute Genome Sequencing Center for Infectious Disease"/>
            <person name="Wu L."/>
            <person name="Ma J."/>
        </authorList>
    </citation>
    <scope>NUCLEOTIDE SEQUENCE [LARGE SCALE GENOMIC DNA]</scope>
    <source>
        <strain evidence="3">JCM 17933</strain>
    </source>
</reference>